<reference evidence="10 11" key="1">
    <citation type="journal article" date="2021" name="Environ. Microbiol.">
        <title>Gene family expansions and transcriptome signatures uncover fungal adaptations to wood decay.</title>
        <authorList>
            <person name="Hage H."/>
            <person name="Miyauchi S."/>
            <person name="Viragh M."/>
            <person name="Drula E."/>
            <person name="Min B."/>
            <person name="Chaduli D."/>
            <person name="Navarro D."/>
            <person name="Favel A."/>
            <person name="Norest M."/>
            <person name="Lesage-Meessen L."/>
            <person name="Balint B."/>
            <person name="Merenyi Z."/>
            <person name="de Eugenio L."/>
            <person name="Morin E."/>
            <person name="Martinez A.T."/>
            <person name="Baldrian P."/>
            <person name="Stursova M."/>
            <person name="Martinez M.J."/>
            <person name="Novotny C."/>
            <person name="Magnuson J.K."/>
            <person name="Spatafora J.W."/>
            <person name="Maurice S."/>
            <person name="Pangilinan J."/>
            <person name="Andreopoulos W."/>
            <person name="LaButti K."/>
            <person name="Hundley H."/>
            <person name="Na H."/>
            <person name="Kuo A."/>
            <person name="Barry K."/>
            <person name="Lipzen A."/>
            <person name="Henrissat B."/>
            <person name="Riley R."/>
            <person name="Ahrendt S."/>
            <person name="Nagy L.G."/>
            <person name="Grigoriev I.V."/>
            <person name="Martin F."/>
            <person name="Rosso M.N."/>
        </authorList>
    </citation>
    <scope>NUCLEOTIDE SEQUENCE [LARGE SCALE GENOMIC DNA]</scope>
    <source>
        <strain evidence="10 11">CIRM-BRFM 1785</strain>
    </source>
</reference>
<dbReference type="Pfam" id="PF09497">
    <property type="entry name" value="Med12"/>
    <property type="match status" value="1"/>
</dbReference>
<comment type="similarity">
    <text evidence="2">Belongs to the Mediator complex subunit 12 family.</text>
</comment>
<feature type="compositionally biased region" description="Basic and acidic residues" evidence="8">
    <location>
        <begin position="1492"/>
        <end position="1501"/>
    </location>
</feature>
<evidence type="ECO:0000313" key="11">
    <source>
        <dbReference type="Proteomes" id="UP000814176"/>
    </source>
</evidence>
<dbReference type="InterPro" id="IPR019035">
    <property type="entry name" value="Mediator_Med12"/>
</dbReference>
<keyword evidence="4" id="KW-0805">Transcription regulation</keyword>
<keyword evidence="5" id="KW-0804">Transcription</keyword>
<proteinExistence type="inferred from homology"/>
<organism evidence="10 11">
    <name type="scientific">Rhodofomes roseus</name>
    <dbReference type="NCBI Taxonomy" id="34475"/>
    <lineage>
        <taxon>Eukaryota</taxon>
        <taxon>Fungi</taxon>
        <taxon>Dikarya</taxon>
        <taxon>Basidiomycota</taxon>
        <taxon>Agaricomycotina</taxon>
        <taxon>Agaricomycetes</taxon>
        <taxon>Polyporales</taxon>
        <taxon>Rhodofomes</taxon>
    </lineage>
</organism>
<feature type="compositionally biased region" description="Polar residues" evidence="8">
    <location>
        <begin position="1540"/>
        <end position="1557"/>
    </location>
</feature>
<dbReference type="RefSeq" id="XP_047774100.1">
    <property type="nucleotide sequence ID" value="XM_047917823.1"/>
</dbReference>
<accession>A0ABQ8K2S4</accession>
<dbReference type="PANTHER" id="PTHR46567:SF1">
    <property type="entry name" value="MEDIATOR OF RNA POLYMERASE II TRANSCRIPTION SUBUNIT 12"/>
    <property type="match status" value="1"/>
</dbReference>
<feature type="compositionally biased region" description="Basic residues" evidence="8">
    <location>
        <begin position="1609"/>
        <end position="1626"/>
    </location>
</feature>
<evidence type="ECO:0000259" key="9">
    <source>
        <dbReference type="SMART" id="SM01281"/>
    </source>
</evidence>
<evidence type="ECO:0000256" key="4">
    <source>
        <dbReference type="ARBA" id="ARBA00023015"/>
    </source>
</evidence>
<keyword evidence="11" id="KW-1185">Reference proteome</keyword>
<evidence type="ECO:0000256" key="7">
    <source>
        <dbReference type="ARBA" id="ARBA00032010"/>
    </source>
</evidence>
<comment type="subcellular location">
    <subcellularLocation>
        <location evidence="1">Nucleus</location>
    </subcellularLocation>
</comment>
<evidence type="ECO:0000256" key="1">
    <source>
        <dbReference type="ARBA" id="ARBA00004123"/>
    </source>
</evidence>
<feature type="region of interest" description="Disordered" evidence="8">
    <location>
        <begin position="1489"/>
        <end position="1559"/>
    </location>
</feature>
<sequence length="1626" mass="181193">MAKGEKETLPIYELRPPPWLPKTHASADLGYTGFHPPRPDDIEEVLTDVTVQNGLVLPHVVSAEGWTAVSLVQGPQNLHHLEDLMNKIFLRRSENVPPVPASTFRMPSRVTLNDTKRNQWFADLANPDFPLYKLGKNVPHGAKGHDLLDLLQSNNVAIPRAVWFLRVFGGNESAGLRNKPGYNPTQYSIEWANVVTSYMKKLLADIALPTAPRPGLNIKMTFKNMLADPQLRERWTSRFSYCLELLRTFYAEGLVDNRTFLTWLVQQMGTCNLAQLGFVARLADEYLDGLLINRALTHHFVDACLNRLVEIRSASAKDLLENLESTLRNLIARSFLALPDAFVSPRAWQLHSELLGGILSGAVAPTEGTPPQNTQALQQTFQDLFADVKRRNEAMLFRHLPPRVVGSLTSALSDIKLLNSLSGDTDIGSVIFFEDASIPHPSFARKLDILLTWSVTSLQYGDHRPYAAACILEEWRRKAGERAIRHEAESPDQFIQDQVFDWLDGSCDAADPENLLAVSLLLGHLVKQGLFSYQQYVQRLIARGEAGLSFGQGGHSRHREFLRWTCLHTADASVIRQRKVTLYGVRARQTPEDEHEHQMRGELRRLLPEVFNGQGRDAQSLATKFWESCPTLLSSPRYEQVRTIREWFLPILRKHISSQEKALANDSSDVLKTFTMSAILMARTKCYGSLLDLTLFTLERATTHPLLVGVLETLCQHMEVWACMNVIKNVAAGLYAAHQYWRGRGIHSRQLLLLLMQVDKDCYLEPTQRDQVLNDISAYSHALHPMSQNSNAVPVHLPEVLLLATDPNPEAPSNLAKSLWYKYMTTSNWAWTVWDNTIASLRQIPVMITDVEGRLTCALKYAHFLWQVDQHLPQGFDSHVLEWFLGSGRNEAAALTVEVWDIVTVVLLQLCVYGALTTTTILQGLIYPVWQNAATASSPEQGQSLEVLLSAINALFERLLLRDECGTGLPPADVFEAQALRTRRRDVFREPHFSKLVDNLPAVVLVEHNDFLSDTLRQGSRALRESICRFSVFRLGVYRDLDAVRCAYERLLESRSVSEELHAHLVTALRLMLRDPSQGSAEDSDGFATMSSLLTPWKLAATAIEMRLTLKQLAEGLTREATRSAANATLDRLGNFVFHQCKSTEEVDFVAEMMTEVSRDVAGKFVNAGLQRIIELLQEHFDPKNEDNVHAFVSNTGEVLRLLSKIVERFRHNATLPILDPAVQDRFFSGLVGRLAQMKEAWAAGRSDDEDDSLNQASHCIIFLSRLLQFDLGFPGAWTPQATDLSATLCKILIDLLLLHADGSGLDTVAFPLLFDTLLYLLDETPVDPKSATFDPFRNYPEIELCHLPTGTPPEYRARIRTLLPYVALNPAVADLAYATRDASSGLSLTQPVQNRPWEWTEYLGDVSPGEVNPRTDERAGTRIEEHASVRNCASIALELFGARLTGDVLVSAHAAGDQHVEATLRTFQDDRAGESVFARDWREARVPLNDDSARSRSGTDHEDEQAGGAVAGTAGQHQAASRRGSPALSIRSGVARVSGLSSAGSRRQSPATSTTIGHPLSRLSVSTASEPIDVDAFDFANGSTSAVKRKQDDDDEVQIVEGPGPSRASKRPRAKVGAKTKGKKR</sequence>
<protein>
    <recommendedName>
        <fullName evidence="3">Mediator of RNA polymerase II transcription subunit 12</fullName>
    </recommendedName>
    <alternativeName>
        <fullName evidence="7">Mediator complex subunit 12</fullName>
    </alternativeName>
</protein>
<feature type="domain" description="Mediator complex subunit Med12" evidence="9">
    <location>
        <begin position="103"/>
        <end position="166"/>
    </location>
</feature>
<dbReference type="SMART" id="SM01281">
    <property type="entry name" value="Med12"/>
    <property type="match status" value="1"/>
</dbReference>
<comment type="caution">
    <text evidence="10">The sequence shown here is derived from an EMBL/GenBank/DDBJ whole genome shotgun (WGS) entry which is preliminary data.</text>
</comment>
<keyword evidence="6" id="KW-0539">Nucleus</keyword>
<evidence type="ECO:0000256" key="5">
    <source>
        <dbReference type="ARBA" id="ARBA00023163"/>
    </source>
</evidence>
<evidence type="ECO:0000313" key="10">
    <source>
        <dbReference type="EMBL" id="KAH9830839.1"/>
    </source>
</evidence>
<evidence type="ECO:0000256" key="6">
    <source>
        <dbReference type="ARBA" id="ARBA00023242"/>
    </source>
</evidence>
<dbReference type="GeneID" id="71998555"/>
<dbReference type="PANTHER" id="PTHR46567">
    <property type="entry name" value="MEDIATOR OF RNA POLYMERASE II TRANSCRIPTION SUBUNIT 12"/>
    <property type="match status" value="1"/>
</dbReference>
<evidence type="ECO:0000256" key="2">
    <source>
        <dbReference type="ARBA" id="ARBA00010289"/>
    </source>
</evidence>
<dbReference type="Proteomes" id="UP000814176">
    <property type="component" value="Unassembled WGS sequence"/>
</dbReference>
<name>A0ABQ8K2S4_9APHY</name>
<evidence type="ECO:0000256" key="3">
    <source>
        <dbReference type="ARBA" id="ARBA00019622"/>
    </source>
</evidence>
<feature type="compositionally biased region" description="Low complexity" evidence="8">
    <location>
        <begin position="1507"/>
        <end position="1520"/>
    </location>
</feature>
<evidence type="ECO:0000256" key="8">
    <source>
        <dbReference type="SAM" id="MobiDB-lite"/>
    </source>
</evidence>
<gene>
    <name evidence="10" type="ORF">C8Q71DRAFT_324032</name>
</gene>
<feature type="region of interest" description="Disordered" evidence="8">
    <location>
        <begin position="1585"/>
        <end position="1626"/>
    </location>
</feature>
<dbReference type="EMBL" id="JADCUA010000029">
    <property type="protein sequence ID" value="KAH9830839.1"/>
    <property type="molecule type" value="Genomic_DNA"/>
</dbReference>